<dbReference type="RefSeq" id="WP_221861553.1">
    <property type="nucleotide sequence ID" value="NZ_JAIKTU010000010.1"/>
</dbReference>
<protein>
    <submittedName>
        <fullName evidence="3">Uncharacterized protein</fullName>
    </submittedName>
</protein>
<comment type="caution">
    <text evidence="3">The sequence shown here is derived from an EMBL/GenBank/DDBJ whole genome shotgun (WGS) entry which is preliminary data.</text>
</comment>
<evidence type="ECO:0000256" key="1">
    <source>
        <dbReference type="SAM" id="Coils"/>
    </source>
</evidence>
<dbReference type="Proteomes" id="UP001299068">
    <property type="component" value="Unassembled WGS sequence"/>
</dbReference>
<evidence type="ECO:0000313" key="4">
    <source>
        <dbReference type="Proteomes" id="UP001299068"/>
    </source>
</evidence>
<dbReference type="EMBL" id="JAIKTU010000010">
    <property type="protein sequence ID" value="MBY0756290.1"/>
    <property type="molecule type" value="Genomic_DNA"/>
</dbReference>
<proteinExistence type="predicted"/>
<organism evidence="3 4">
    <name type="scientific">Clostridium sardiniense</name>
    <name type="common">Clostridium absonum</name>
    <dbReference type="NCBI Taxonomy" id="29369"/>
    <lineage>
        <taxon>Bacteria</taxon>
        <taxon>Bacillati</taxon>
        <taxon>Bacillota</taxon>
        <taxon>Clostridia</taxon>
        <taxon>Eubacteriales</taxon>
        <taxon>Clostridiaceae</taxon>
        <taxon>Clostridium</taxon>
    </lineage>
</organism>
<feature type="transmembrane region" description="Helical" evidence="2">
    <location>
        <begin position="23"/>
        <end position="41"/>
    </location>
</feature>
<sequence length="282" mass="33307">MKDKILEFQKKVSNIRNRKNQSFFYYGATLIIILGMVFFLTSNRFFNRDFLVESTALNEENYIGDISLKVLDREYNTSTGVFEMLLNVDNSNLLNENPIEISILEKEHLKEKIESKLIKVSDEEYVVYARLPVDWSAVSVRVGLTEENNLEDNKREILKIYADRKDTKENNNLKAENESGYKIKFIDLQINNLNENIKKINSELDNKKKLIMNILEDNEKQKENEKYQTEEEIKETESKINQNNTIIDTTKIEIEELIKSLEENKNRIKKLEEKKNDLQKYS</sequence>
<keyword evidence="4" id="KW-1185">Reference proteome</keyword>
<evidence type="ECO:0000313" key="3">
    <source>
        <dbReference type="EMBL" id="MBY0756290.1"/>
    </source>
</evidence>
<keyword evidence="2" id="KW-0472">Membrane</keyword>
<keyword evidence="2" id="KW-0812">Transmembrane</keyword>
<keyword evidence="2" id="KW-1133">Transmembrane helix</keyword>
<accession>A0ABS7KZQ5</accession>
<evidence type="ECO:0000256" key="2">
    <source>
        <dbReference type="SAM" id="Phobius"/>
    </source>
</evidence>
<reference evidence="3 4" key="1">
    <citation type="journal article" date="2021" name="Cell Host Microbe">
        <title>in vivo commensal control of Clostridioides difficile virulence.</title>
        <authorList>
            <person name="Girinathan B.P."/>
            <person name="Dibenedetto N."/>
            <person name="Worley J.N."/>
            <person name="Peltier J."/>
            <person name="Arrieta-Ortiz M.L."/>
            <person name="Rupa Christinal Immanuel S."/>
            <person name="Lavin R."/>
            <person name="Delaney M.L."/>
            <person name="Cummins C."/>
            <person name="Hoffmann M."/>
            <person name="Luo Y."/>
            <person name="Gonzalez-Escalona N."/>
            <person name="Allard M."/>
            <person name="Onderdonk A.B."/>
            <person name="Gerber G.K."/>
            <person name="Sonenshein A.L."/>
            <person name="Baliga N."/>
            <person name="Dupuy B."/>
            <person name="Bry L."/>
        </authorList>
    </citation>
    <scope>NUCLEOTIDE SEQUENCE [LARGE SCALE GENOMIC DNA]</scope>
    <source>
        <strain evidence="3 4">DSM 599</strain>
    </source>
</reference>
<feature type="coiled-coil region" evidence="1">
    <location>
        <begin position="158"/>
        <end position="281"/>
    </location>
</feature>
<keyword evidence="1" id="KW-0175">Coiled coil</keyword>
<name>A0ABS7KZQ5_CLOSR</name>
<gene>
    <name evidence="3" type="ORF">K5V21_12615</name>
</gene>